<gene>
    <name evidence="1" type="ORF">OG327_35125</name>
</gene>
<reference evidence="1" key="1">
    <citation type="submission" date="2022-10" db="EMBL/GenBank/DDBJ databases">
        <title>The complete genomes of actinobacterial strains from the NBC collection.</title>
        <authorList>
            <person name="Joergensen T.S."/>
            <person name="Alvarez Arevalo M."/>
            <person name="Sterndorff E.B."/>
            <person name="Faurdal D."/>
            <person name="Vuksanovic O."/>
            <person name="Mourched A.-S."/>
            <person name="Charusanti P."/>
            <person name="Shaw S."/>
            <person name="Blin K."/>
            <person name="Weber T."/>
        </authorList>
    </citation>
    <scope>NUCLEOTIDE SEQUENCE</scope>
    <source>
        <strain evidence="1">NBC_00049</strain>
    </source>
</reference>
<evidence type="ECO:0000313" key="1">
    <source>
        <dbReference type="EMBL" id="WTU78115.1"/>
    </source>
</evidence>
<name>A0AAU2K2V9_9ACTN</name>
<organism evidence="1">
    <name type="scientific">Streptomyces sp. NBC_00049</name>
    <dbReference type="NCBI Taxonomy" id="2903617"/>
    <lineage>
        <taxon>Bacteria</taxon>
        <taxon>Bacillati</taxon>
        <taxon>Actinomycetota</taxon>
        <taxon>Actinomycetes</taxon>
        <taxon>Kitasatosporales</taxon>
        <taxon>Streptomycetaceae</taxon>
        <taxon>Streptomyces</taxon>
    </lineage>
</organism>
<protein>
    <submittedName>
        <fullName evidence="1">Uncharacterized protein</fullName>
    </submittedName>
</protein>
<proteinExistence type="predicted"/>
<dbReference type="EMBL" id="CP108264">
    <property type="protein sequence ID" value="WTU78115.1"/>
    <property type="molecule type" value="Genomic_DNA"/>
</dbReference>
<dbReference type="AlphaFoldDB" id="A0AAU2K2V9"/>
<accession>A0AAU2K2V9</accession>
<sequence>MSEIRDENADAVRPFDADTDAELAWKAAELVTGWVSVSTPLTEDQGWTLVGLQHMGSGQGEMYAWNKVGAWRRQLSEALAADDGSEESRHRVTEAKRAATSAMRDMLLAGIPAGVATNRIWSDGLGPDPCEELRRFVETHSGRVA</sequence>